<name>A0AAV5UKW5_9BILA</name>
<organism evidence="3 4">
    <name type="scientific">Pristionchus entomophagus</name>
    <dbReference type="NCBI Taxonomy" id="358040"/>
    <lineage>
        <taxon>Eukaryota</taxon>
        <taxon>Metazoa</taxon>
        <taxon>Ecdysozoa</taxon>
        <taxon>Nematoda</taxon>
        <taxon>Chromadorea</taxon>
        <taxon>Rhabditida</taxon>
        <taxon>Rhabditina</taxon>
        <taxon>Diplogasteromorpha</taxon>
        <taxon>Diplogasteroidea</taxon>
        <taxon>Neodiplogasteridae</taxon>
        <taxon>Pristionchus</taxon>
    </lineage>
</organism>
<dbReference type="InterPro" id="IPR036397">
    <property type="entry name" value="RNaseH_sf"/>
</dbReference>
<accession>A0AAV5UKW5</accession>
<dbReference type="GO" id="GO:0000289">
    <property type="term" value="P:nuclear-transcribed mRNA poly(A) tail shortening"/>
    <property type="evidence" value="ECO:0007669"/>
    <property type="project" value="TreeGrafter"/>
</dbReference>
<dbReference type="PANTHER" id="PTHR15092">
    <property type="entry name" value="POLY A -SPECIFIC RIBONUCLEASE/TARGET OF EGR1, MEMBER 1"/>
    <property type="match status" value="1"/>
</dbReference>
<dbReference type="Gene3D" id="3.30.420.10">
    <property type="entry name" value="Ribonuclease H-like superfamily/Ribonuclease H"/>
    <property type="match status" value="2"/>
</dbReference>
<dbReference type="Proteomes" id="UP001432027">
    <property type="component" value="Unassembled WGS sequence"/>
</dbReference>
<dbReference type="AlphaFoldDB" id="A0AAV5UKW5"/>
<dbReference type="GO" id="GO:1990431">
    <property type="term" value="P:priRNA 3'-end processing"/>
    <property type="evidence" value="ECO:0007669"/>
    <property type="project" value="TreeGrafter"/>
</dbReference>
<feature type="non-terminal residue" evidence="3">
    <location>
        <position position="1"/>
    </location>
</feature>
<dbReference type="EMBL" id="BTSX01000006">
    <property type="protein sequence ID" value="GMT06585.1"/>
    <property type="molecule type" value="Genomic_DNA"/>
</dbReference>
<evidence type="ECO:0000256" key="2">
    <source>
        <dbReference type="SAM" id="MobiDB-lite"/>
    </source>
</evidence>
<dbReference type="InterPro" id="IPR012337">
    <property type="entry name" value="RNaseH-like_sf"/>
</dbReference>
<protein>
    <submittedName>
        <fullName evidence="3">Uncharacterized protein</fullName>
    </submittedName>
</protein>
<dbReference type="GO" id="GO:0005634">
    <property type="term" value="C:nucleus"/>
    <property type="evidence" value="ECO:0007669"/>
    <property type="project" value="TreeGrafter"/>
</dbReference>
<evidence type="ECO:0000256" key="1">
    <source>
        <dbReference type="ARBA" id="ARBA00008372"/>
    </source>
</evidence>
<feature type="compositionally biased region" description="Low complexity" evidence="2">
    <location>
        <begin position="522"/>
        <end position="536"/>
    </location>
</feature>
<dbReference type="GO" id="GO:1990432">
    <property type="term" value="P:siRNA 3'-end processing"/>
    <property type="evidence" value="ECO:0007669"/>
    <property type="project" value="TreeGrafter"/>
</dbReference>
<dbReference type="SUPFAM" id="SSF53098">
    <property type="entry name" value="Ribonuclease H-like"/>
    <property type="match status" value="1"/>
</dbReference>
<dbReference type="GO" id="GO:0003723">
    <property type="term" value="F:RNA binding"/>
    <property type="evidence" value="ECO:0007669"/>
    <property type="project" value="TreeGrafter"/>
</dbReference>
<comment type="caution">
    <text evidence="3">The sequence shown here is derived from an EMBL/GenBank/DDBJ whole genome shotgun (WGS) entry which is preliminary data.</text>
</comment>
<proteinExistence type="inferred from homology"/>
<sequence>GTAGHRSCMEITCNNFKEKHGYIENVIRNASFVAIDLEFLGLEDEQVEMKCSLFDSTQERYEKSLHSVRRFPPAQLGAAFFTALDDGERYKVDVFTFYLFQSVSMGRDYSFSIASLSFLSEHGFDFNKLTREGISHVNLDELQRVLQRFHQPNGIEIFGPHMPPLVHHLTRIIRAEVAKLRRKSTGSEGAPQHAFPGLPIAISQKLSDLQRAALLYKLHNCTPGIRCELEDQILMVYPCSDPPRDVKKRLFEKICAEMSGVSDVVMAIIEKKLPIIGHNSFRDLLYIYEYFVADLPDTLDEFKKLAMSVFPFVADTKILAEECKNRLSVHGVMNYRLESLNAFFERMAIARRVASPSYDFEEEVGEKVRNPDAKSMHDAGVDAVSTGQSFLRLAHLASMEDRNTSQCLPIKALLYSVRPHSNRLPVPLLGVPFINLIGSEPPSRNPETIIMEMIANDDETGLNALRKELRGKFGRWRCDVRRHEDNRIHVATNTDTTYWRVYKYYSVHPSYRVLSVPSCPSSSSSNSLSSSSPEGSIGKPAHHGSTGSVDSSLDSMSSDSEMGPAVEMRHEVIDTQNIVARASEIMFDLTPTPAMKWLFAIGTCVVAANVVGRHVQ</sequence>
<feature type="region of interest" description="Disordered" evidence="2">
    <location>
        <begin position="522"/>
        <end position="564"/>
    </location>
</feature>
<dbReference type="GO" id="GO:0000175">
    <property type="term" value="F:3'-5'-RNA exonuclease activity"/>
    <property type="evidence" value="ECO:0007669"/>
    <property type="project" value="TreeGrafter"/>
</dbReference>
<dbReference type="InterPro" id="IPR006941">
    <property type="entry name" value="RNase_CAF1"/>
</dbReference>
<keyword evidence="4" id="KW-1185">Reference proteome</keyword>
<dbReference type="InterPro" id="IPR051181">
    <property type="entry name" value="CAF1_poly(A)_ribonucleases"/>
</dbReference>
<evidence type="ECO:0000313" key="3">
    <source>
        <dbReference type="EMBL" id="GMT06585.1"/>
    </source>
</evidence>
<dbReference type="Pfam" id="PF04857">
    <property type="entry name" value="CAF1"/>
    <property type="match status" value="1"/>
</dbReference>
<feature type="compositionally biased region" description="Low complexity" evidence="2">
    <location>
        <begin position="545"/>
        <end position="560"/>
    </location>
</feature>
<dbReference type="PANTHER" id="PTHR15092:SF44">
    <property type="entry name" value="POLY(A)-SPECIFIC RIBONUCLEASE PARN"/>
    <property type="match status" value="1"/>
</dbReference>
<reference evidence="3" key="1">
    <citation type="submission" date="2023-10" db="EMBL/GenBank/DDBJ databases">
        <title>Genome assembly of Pristionchus species.</title>
        <authorList>
            <person name="Yoshida K."/>
            <person name="Sommer R.J."/>
        </authorList>
    </citation>
    <scope>NUCLEOTIDE SEQUENCE</scope>
    <source>
        <strain evidence="3">RS0144</strain>
    </source>
</reference>
<comment type="similarity">
    <text evidence="1">Belongs to the CAF1 family.</text>
</comment>
<evidence type="ECO:0000313" key="4">
    <source>
        <dbReference type="Proteomes" id="UP001432027"/>
    </source>
</evidence>
<gene>
    <name evidence="3" type="ORF">PENTCL1PPCAC_28759</name>
</gene>